<dbReference type="PANTHER" id="PTHR33376">
    <property type="match status" value="1"/>
</dbReference>
<dbReference type="Pfam" id="PF03480">
    <property type="entry name" value="DctP"/>
    <property type="match status" value="1"/>
</dbReference>
<dbReference type="Proteomes" id="UP001597085">
    <property type="component" value="Unassembled WGS sequence"/>
</dbReference>
<organism evidence="3 4">
    <name type="scientific">Halobellus rarus</name>
    <dbReference type="NCBI Taxonomy" id="1126237"/>
    <lineage>
        <taxon>Archaea</taxon>
        <taxon>Methanobacteriati</taxon>
        <taxon>Methanobacteriota</taxon>
        <taxon>Stenosarchaea group</taxon>
        <taxon>Halobacteria</taxon>
        <taxon>Halobacteriales</taxon>
        <taxon>Haloferacaceae</taxon>
        <taxon>Halobellus</taxon>
    </lineage>
</organism>
<comment type="caution">
    <text evidence="3">The sequence shown here is derived from an EMBL/GenBank/DDBJ whole genome shotgun (WGS) entry which is preliminary data.</text>
</comment>
<name>A0ABD6CR95_9EURY</name>
<protein>
    <submittedName>
        <fullName evidence="3">TRAP transporter substrate-binding protein DctP</fullName>
    </submittedName>
</protein>
<proteinExistence type="predicted"/>
<dbReference type="InterPro" id="IPR038404">
    <property type="entry name" value="TRAP_DctP_sf"/>
</dbReference>
<gene>
    <name evidence="3" type="primary">dctP</name>
    <name evidence="3" type="ORF">ACFSBX_17375</name>
</gene>
<evidence type="ECO:0000313" key="3">
    <source>
        <dbReference type="EMBL" id="MFD1600708.1"/>
    </source>
</evidence>
<accession>A0ABD6CR95</accession>
<dbReference type="Gene3D" id="3.40.190.170">
    <property type="entry name" value="Bacterial extracellular solute-binding protein, family 7"/>
    <property type="match status" value="1"/>
</dbReference>
<dbReference type="PANTHER" id="PTHR33376:SF15">
    <property type="entry name" value="BLL6794 PROTEIN"/>
    <property type="match status" value="1"/>
</dbReference>
<dbReference type="PROSITE" id="PS51257">
    <property type="entry name" value="PROKAR_LIPOPROTEIN"/>
    <property type="match status" value="1"/>
</dbReference>
<dbReference type="RefSeq" id="WP_390278529.1">
    <property type="nucleotide sequence ID" value="NZ_JBHUDK010000016.1"/>
</dbReference>
<sequence length="365" mass="39997">MRLTTRRSYLKGAGASTIIGLAGCLDGSNTSESSNGNEETSSAVGTTESNESVTLTVSEFLPKEGATAENGIREFKRLVEERTDNQVKLDITYGAQMGPPGDQTSLVRGKTVDMASTLPAYESETLPLSNIVNIPATFDRSETVEAAKKFFDMLSSGILLEQEYNSLNIQPVMCNMSTPYQLGTSEKKISTTDDWDGYVVRSPGATASIGLNALGASPQEMSGPDAYQALTRGTVDGVIVFLNSLYNRDFYEALSYATTNAHLGTFGVVYSMNQEVFNELSDERQQILLEAGKDASVNFAEGTLEQDENAVPKLQENGVETYELPEDTLTEWGETMLEAISNQWLKQMSNDSANEVWEEWTNYWK</sequence>
<keyword evidence="4" id="KW-1185">Reference proteome</keyword>
<dbReference type="EMBL" id="JBHUDK010000016">
    <property type="protein sequence ID" value="MFD1600708.1"/>
    <property type="molecule type" value="Genomic_DNA"/>
</dbReference>
<evidence type="ECO:0000313" key="4">
    <source>
        <dbReference type="Proteomes" id="UP001597085"/>
    </source>
</evidence>
<evidence type="ECO:0000256" key="1">
    <source>
        <dbReference type="ARBA" id="ARBA00022729"/>
    </source>
</evidence>
<feature type="compositionally biased region" description="Low complexity" evidence="2">
    <location>
        <begin position="28"/>
        <end position="42"/>
    </location>
</feature>
<reference evidence="3 4" key="1">
    <citation type="journal article" date="2019" name="Int. J. Syst. Evol. Microbiol.">
        <title>The Global Catalogue of Microorganisms (GCM) 10K type strain sequencing project: providing services to taxonomists for standard genome sequencing and annotation.</title>
        <authorList>
            <consortium name="The Broad Institute Genomics Platform"/>
            <consortium name="The Broad Institute Genome Sequencing Center for Infectious Disease"/>
            <person name="Wu L."/>
            <person name="Ma J."/>
        </authorList>
    </citation>
    <scope>NUCLEOTIDE SEQUENCE [LARGE SCALE GENOMIC DNA]</scope>
    <source>
        <strain evidence="3 4">CGMCC 1.12121</strain>
    </source>
</reference>
<dbReference type="InterPro" id="IPR018389">
    <property type="entry name" value="DctP_fam"/>
</dbReference>
<feature type="region of interest" description="Disordered" evidence="2">
    <location>
        <begin position="28"/>
        <end position="51"/>
    </location>
</feature>
<dbReference type="AlphaFoldDB" id="A0ABD6CR95"/>
<dbReference type="NCBIfam" id="NF037995">
    <property type="entry name" value="TRAP_S1"/>
    <property type="match status" value="1"/>
</dbReference>
<evidence type="ECO:0000256" key="2">
    <source>
        <dbReference type="SAM" id="MobiDB-lite"/>
    </source>
</evidence>
<keyword evidence="1" id="KW-0732">Signal</keyword>